<evidence type="ECO:0000313" key="1">
    <source>
        <dbReference type="EMBL" id="SUW61835.1"/>
    </source>
</evidence>
<name>A0A381C1S2_9ENTR</name>
<gene>
    <name evidence="1" type="ORF">NCTC12119_00235</name>
</gene>
<organism evidence="1 2">
    <name type="scientific">Buttiauxella agrestis</name>
    <dbReference type="NCBI Taxonomy" id="82977"/>
    <lineage>
        <taxon>Bacteria</taxon>
        <taxon>Pseudomonadati</taxon>
        <taxon>Pseudomonadota</taxon>
        <taxon>Gammaproteobacteria</taxon>
        <taxon>Enterobacterales</taxon>
        <taxon>Enterobacteriaceae</taxon>
        <taxon>Buttiauxella</taxon>
    </lineage>
</organism>
<accession>A0A381C1S2</accession>
<reference evidence="1 2" key="1">
    <citation type="submission" date="2018-06" db="EMBL/GenBank/DDBJ databases">
        <authorList>
            <consortium name="Pathogen Informatics"/>
            <person name="Doyle S."/>
        </authorList>
    </citation>
    <scope>NUCLEOTIDE SEQUENCE [LARGE SCALE GENOMIC DNA]</scope>
    <source>
        <strain evidence="1 2">NCTC12119</strain>
    </source>
</reference>
<dbReference type="Gene3D" id="2.60.40.2970">
    <property type="match status" value="1"/>
</dbReference>
<dbReference type="AlphaFoldDB" id="A0A381C1S2"/>
<dbReference type="EMBL" id="UIGI01000001">
    <property type="protein sequence ID" value="SUW61835.1"/>
    <property type="molecule type" value="Genomic_DNA"/>
</dbReference>
<proteinExistence type="predicted"/>
<protein>
    <submittedName>
        <fullName evidence="1">Uncharacterized protein</fullName>
    </submittedName>
</protein>
<dbReference type="RefSeq" id="WP_115626990.1">
    <property type="nucleotide sequence ID" value="NZ_UIGI01000001.1"/>
</dbReference>
<sequence length="268" mass="31267">MNNIIYFMPLLFSFLILQQGNATPIKYGYGNSNGVEIGKTHLLSEDETILNYKISENESKNQQVKYNIQVALLIRQEGSHLLASVLFNNESRGNYFVHRNRLALDNNGADINATSEMCGESFLITTGNIVLDYSGHKCEFDESSFEYDWVEIKPRKDVVFNFELGRYYNFLPKNNSYNIGSLEYYVADEKWFTVKKIYKYFFRIMNIRYEACDSTSEDVLCKFNPQPEDTIKYFLETFYLNGGREGEYFKIRTNQMKMNVDGDRIKVG</sequence>
<dbReference type="Proteomes" id="UP000255528">
    <property type="component" value="Unassembled WGS sequence"/>
</dbReference>
<evidence type="ECO:0000313" key="2">
    <source>
        <dbReference type="Proteomes" id="UP000255528"/>
    </source>
</evidence>